<reference evidence="11 12" key="1">
    <citation type="submission" date="2017-10" db="EMBL/GenBank/DDBJ databases">
        <title>Effective Description of Clostridium neonatale sp. nov. linked to necrotizing enterocolitis in neonates and a clarification of species assignable to the genus Clostridium (Prazmowski 1880) emend. Lawson and Rainey 2016.</title>
        <authorList>
            <person name="Bernard K."/>
            <person name="Burdz T."/>
            <person name="Wiebe D."/>
            <person name="Balcewich B."/>
            <person name="Alfa M."/>
            <person name="Bernier A.-M."/>
        </authorList>
    </citation>
    <scope>NUCLEOTIDE SEQUENCE [LARGE SCALE GENOMIC DNA]</scope>
    <source>
        <strain evidence="11 12">LCDC99A005</strain>
    </source>
</reference>
<dbReference type="CDD" id="cd06225">
    <property type="entry name" value="HAMP"/>
    <property type="match status" value="1"/>
</dbReference>
<evidence type="ECO:0000256" key="8">
    <source>
        <dbReference type="SAM" id="Phobius"/>
    </source>
</evidence>
<keyword evidence="8" id="KW-0812">Transmembrane</keyword>
<dbReference type="OrthoDB" id="9809348at2"/>
<dbReference type="PANTHER" id="PTHR34220">
    <property type="entry name" value="SENSOR HISTIDINE KINASE YPDA"/>
    <property type="match status" value="1"/>
</dbReference>
<dbReference type="GO" id="GO:0000155">
    <property type="term" value="F:phosphorelay sensor kinase activity"/>
    <property type="evidence" value="ECO:0007669"/>
    <property type="project" value="InterPro"/>
</dbReference>
<dbReference type="PROSITE" id="PS00018">
    <property type="entry name" value="EF_HAND_1"/>
    <property type="match status" value="1"/>
</dbReference>
<accession>A0A2A7MLI6</accession>
<comment type="subcellular location">
    <subcellularLocation>
        <location evidence="2">Membrane</location>
    </subcellularLocation>
</comment>
<proteinExistence type="predicted"/>
<dbReference type="InterPro" id="IPR050640">
    <property type="entry name" value="Bact_2-comp_sensor_kinase"/>
</dbReference>
<dbReference type="Pfam" id="PF02518">
    <property type="entry name" value="HATPase_c"/>
    <property type="match status" value="1"/>
</dbReference>
<dbReference type="InterPro" id="IPR018247">
    <property type="entry name" value="EF_Hand_1_Ca_BS"/>
</dbReference>
<evidence type="ECO:0000256" key="4">
    <source>
        <dbReference type="ARBA" id="ARBA00022553"/>
    </source>
</evidence>
<comment type="caution">
    <text evidence="11">The sequence shown here is derived from an EMBL/GenBank/DDBJ whole genome shotgun (WGS) entry which is preliminary data.</text>
</comment>
<dbReference type="PROSITE" id="PS50109">
    <property type="entry name" value="HIS_KIN"/>
    <property type="match status" value="1"/>
</dbReference>
<keyword evidence="8" id="KW-1133">Transmembrane helix</keyword>
<dbReference type="InterPro" id="IPR005467">
    <property type="entry name" value="His_kinase_dom"/>
</dbReference>
<keyword evidence="12" id="KW-1185">Reference proteome</keyword>
<dbReference type="InterPro" id="IPR003660">
    <property type="entry name" value="HAMP_dom"/>
</dbReference>
<evidence type="ECO:0000256" key="1">
    <source>
        <dbReference type="ARBA" id="ARBA00000085"/>
    </source>
</evidence>
<keyword evidence="4" id="KW-0597">Phosphoprotein</keyword>
<evidence type="ECO:0000259" key="9">
    <source>
        <dbReference type="PROSITE" id="PS50109"/>
    </source>
</evidence>
<dbReference type="AlphaFoldDB" id="A0A2A7MLI6"/>
<feature type="transmembrane region" description="Helical" evidence="8">
    <location>
        <begin position="285"/>
        <end position="307"/>
    </location>
</feature>
<name>A0A2A7MLI6_9CLOT</name>
<feature type="domain" description="Histidine kinase" evidence="9">
    <location>
        <begin position="467"/>
        <end position="566"/>
    </location>
</feature>
<dbReference type="EC" id="2.7.13.3" evidence="3"/>
<dbReference type="RefSeq" id="WP_058296814.1">
    <property type="nucleotide sequence ID" value="NZ_LN890328.1"/>
</dbReference>
<dbReference type="SMART" id="SM00387">
    <property type="entry name" value="HATPase_c"/>
    <property type="match status" value="1"/>
</dbReference>
<dbReference type="GO" id="GO:0016020">
    <property type="term" value="C:membrane"/>
    <property type="evidence" value="ECO:0007669"/>
    <property type="project" value="UniProtKB-SubCell"/>
</dbReference>
<dbReference type="Pfam" id="PF06580">
    <property type="entry name" value="His_kinase"/>
    <property type="match status" value="1"/>
</dbReference>
<gene>
    <name evidence="11" type="ORF">CQ394_13555</name>
</gene>
<evidence type="ECO:0000256" key="2">
    <source>
        <dbReference type="ARBA" id="ARBA00004370"/>
    </source>
</evidence>
<dbReference type="InterPro" id="IPR036890">
    <property type="entry name" value="HATPase_C_sf"/>
</dbReference>
<keyword evidence="5" id="KW-0808">Transferase</keyword>
<protein>
    <recommendedName>
        <fullName evidence="3">histidine kinase</fullName>
        <ecNumber evidence="3">2.7.13.3</ecNumber>
    </recommendedName>
</protein>
<evidence type="ECO:0000256" key="6">
    <source>
        <dbReference type="ARBA" id="ARBA00022777"/>
    </source>
</evidence>
<keyword evidence="6 11" id="KW-0418">Kinase</keyword>
<dbReference type="EMBL" id="PDCJ01000001">
    <property type="protein sequence ID" value="PEG32672.1"/>
    <property type="molecule type" value="Genomic_DNA"/>
</dbReference>
<dbReference type="Proteomes" id="UP000220840">
    <property type="component" value="Unassembled WGS sequence"/>
</dbReference>
<evidence type="ECO:0000313" key="12">
    <source>
        <dbReference type="Proteomes" id="UP000220840"/>
    </source>
</evidence>
<dbReference type="InterPro" id="IPR010559">
    <property type="entry name" value="Sig_transdc_His_kin_internal"/>
</dbReference>
<dbReference type="SUPFAM" id="SSF55874">
    <property type="entry name" value="ATPase domain of HSP90 chaperone/DNA topoisomerase II/histidine kinase"/>
    <property type="match status" value="1"/>
</dbReference>
<evidence type="ECO:0000256" key="3">
    <source>
        <dbReference type="ARBA" id="ARBA00012438"/>
    </source>
</evidence>
<dbReference type="Pfam" id="PF00672">
    <property type="entry name" value="HAMP"/>
    <property type="match status" value="1"/>
</dbReference>
<evidence type="ECO:0000313" key="11">
    <source>
        <dbReference type="EMBL" id="PEG32672.1"/>
    </source>
</evidence>
<comment type="catalytic activity">
    <reaction evidence="1">
        <text>ATP + protein L-histidine = ADP + protein N-phospho-L-histidine.</text>
        <dbReference type="EC" id="2.7.13.3"/>
    </reaction>
</comment>
<feature type="domain" description="HAMP" evidence="10">
    <location>
        <begin position="304"/>
        <end position="356"/>
    </location>
</feature>
<evidence type="ECO:0000259" key="10">
    <source>
        <dbReference type="PROSITE" id="PS50885"/>
    </source>
</evidence>
<dbReference type="PROSITE" id="PS50885">
    <property type="entry name" value="HAMP"/>
    <property type="match status" value="1"/>
</dbReference>
<dbReference type="PRINTS" id="PR00344">
    <property type="entry name" value="BCTRLSENSOR"/>
</dbReference>
<dbReference type="PANTHER" id="PTHR34220:SF7">
    <property type="entry name" value="SENSOR HISTIDINE KINASE YPDA"/>
    <property type="match status" value="1"/>
</dbReference>
<evidence type="ECO:0000256" key="7">
    <source>
        <dbReference type="ARBA" id="ARBA00023012"/>
    </source>
</evidence>
<dbReference type="Gene3D" id="3.30.565.10">
    <property type="entry name" value="Histidine kinase-like ATPase, C-terminal domain"/>
    <property type="match status" value="1"/>
</dbReference>
<dbReference type="InterPro" id="IPR003594">
    <property type="entry name" value="HATPase_dom"/>
</dbReference>
<keyword evidence="7" id="KW-0902">Two-component regulatory system</keyword>
<keyword evidence="8" id="KW-0472">Membrane</keyword>
<dbReference type="InterPro" id="IPR004358">
    <property type="entry name" value="Sig_transdc_His_kin-like_C"/>
</dbReference>
<sequence length="566" mass="65958">MKRMIKFFRNMKFRYKLITTYILLGVIPMTIMGLVWYNQTRTILMKQEKSSIENYLTQAVSNMDNQLRIYNNLSDYIAFNQQISHVVSHEYDSYYDMYNQFSNVLDPMLASLKYFHSDINQITIYTKNNVVKHNTTLAPITEIENEDWYKVIKGNNDIHWFVSQDEKKVFCVRNIPTLENNYEVGVLYVQVDYEKLFESFKQMNDSNYGIFIMDELGDNIFNFDQFEDLNKSRKMTFDEFNKGIGKENIYTIVTAHSVNNNWTVSLYKPQKLIYESTNFMITGNVIAIMLLIVFSIIITSVLSKVMVSGLEKLRANMEEVEKGNMEITVKSNNEDEVGALIRGFEKMIIQIKALIEDVYESRLIQKDYEMKALQAQINPHFLYNSLSLINWMALETDQEDISKITLSLSTFYRTALNKGKNILRVRDEIKNMRSYLDIQLMMHDYEFDVDVQVEEDILDYNILNLILQPLIENAINHGIDLKTNGRGCIKIIGEKQNDEIVLIVSDNGVGMSNEQAESILTNKSNGYGVKNVNERIKLYYGEQYQLKIESEIGIGTKVKVTIPIRK</sequence>
<dbReference type="SUPFAM" id="SSF158472">
    <property type="entry name" value="HAMP domain-like"/>
    <property type="match status" value="1"/>
</dbReference>
<evidence type="ECO:0000256" key="5">
    <source>
        <dbReference type="ARBA" id="ARBA00022679"/>
    </source>
</evidence>
<feature type="transmembrane region" description="Helical" evidence="8">
    <location>
        <begin position="21"/>
        <end position="37"/>
    </location>
</feature>
<dbReference type="Gene3D" id="6.10.340.10">
    <property type="match status" value="1"/>
</dbReference>
<dbReference type="STRING" id="137838.GCA_001458595_04204"/>
<dbReference type="SMART" id="SM00304">
    <property type="entry name" value="HAMP"/>
    <property type="match status" value="1"/>
</dbReference>
<organism evidence="11 12">
    <name type="scientific">Clostridium neonatale</name>
    <dbReference type="NCBI Taxonomy" id="137838"/>
    <lineage>
        <taxon>Bacteria</taxon>
        <taxon>Bacillati</taxon>
        <taxon>Bacillota</taxon>
        <taxon>Clostridia</taxon>
        <taxon>Eubacteriales</taxon>
        <taxon>Clostridiaceae</taxon>
        <taxon>Clostridium</taxon>
    </lineage>
</organism>